<gene>
    <name evidence="1" type="ORF">F5148DRAFT_1225366</name>
</gene>
<sequence>MIANVSKVATLYLAPVLSLTSLILLVLAYTAPTIILHSRVSLLVVSPSLGLTNSSSSQPVDGPTLFLGALGSCSRPDNKGPVTCTPSTFSAKYDLSALPSNSPHLLTAPTATTPVFIAIALFLSTIFFVTFTMISLRANLGAKLSAMLDRRALHTASAWLGLLGFMIGLTSFLVIRMWFGKAVEDFNTAIVDGGDNAPPLIAQISNGFTMVWVAYAFYGVPLVCTLARLHVTAGGK</sequence>
<protein>
    <submittedName>
        <fullName evidence="1">Uncharacterized protein</fullName>
    </submittedName>
</protein>
<dbReference type="EMBL" id="JAGFNK010000245">
    <property type="protein sequence ID" value="KAI9455857.1"/>
    <property type="molecule type" value="Genomic_DNA"/>
</dbReference>
<accession>A0ACC0U140</accession>
<evidence type="ECO:0000313" key="2">
    <source>
        <dbReference type="Proteomes" id="UP001207468"/>
    </source>
</evidence>
<dbReference type="Proteomes" id="UP001207468">
    <property type="component" value="Unassembled WGS sequence"/>
</dbReference>
<name>A0ACC0U140_9AGAM</name>
<evidence type="ECO:0000313" key="1">
    <source>
        <dbReference type="EMBL" id="KAI9455857.1"/>
    </source>
</evidence>
<reference evidence="1" key="1">
    <citation type="submission" date="2021-03" db="EMBL/GenBank/DDBJ databases">
        <title>Evolutionary priming and transition to the ectomycorrhizal habit in an iconic lineage of mushroom-forming fungi: is preadaptation a requirement?</title>
        <authorList>
            <consortium name="DOE Joint Genome Institute"/>
            <person name="Looney B.P."/>
            <person name="Miyauchi S."/>
            <person name="Morin E."/>
            <person name="Drula E."/>
            <person name="Courty P.E."/>
            <person name="Chicoki N."/>
            <person name="Fauchery L."/>
            <person name="Kohler A."/>
            <person name="Kuo A."/>
            <person name="LaButti K."/>
            <person name="Pangilinan J."/>
            <person name="Lipzen A."/>
            <person name="Riley R."/>
            <person name="Andreopoulos W."/>
            <person name="He G."/>
            <person name="Johnson J."/>
            <person name="Barry K.W."/>
            <person name="Grigoriev I.V."/>
            <person name="Nagy L."/>
            <person name="Hibbett D."/>
            <person name="Henrissat B."/>
            <person name="Matheny P.B."/>
            <person name="Labbe J."/>
            <person name="Martin A.F."/>
        </authorList>
    </citation>
    <scope>NUCLEOTIDE SEQUENCE</scope>
    <source>
        <strain evidence="1">BPL698</strain>
    </source>
</reference>
<organism evidence="1 2">
    <name type="scientific">Russula earlei</name>
    <dbReference type="NCBI Taxonomy" id="71964"/>
    <lineage>
        <taxon>Eukaryota</taxon>
        <taxon>Fungi</taxon>
        <taxon>Dikarya</taxon>
        <taxon>Basidiomycota</taxon>
        <taxon>Agaricomycotina</taxon>
        <taxon>Agaricomycetes</taxon>
        <taxon>Russulales</taxon>
        <taxon>Russulaceae</taxon>
        <taxon>Russula</taxon>
    </lineage>
</organism>
<proteinExistence type="predicted"/>
<keyword evidence="2" id="KW-1185">Reference proteome</keyword>
<comment type="caution">
    <text evidence="1">The sequence shown here is derived from an EMBL/GenBank/DDBJ whole genome shotgun (WGS) entry which is preliminary data.</text>
</comment>